<dbReference type="AlphaFoldDB" id="A0A3N5BLV1"/>
<organism evidence="4 5">
    <name type="scientific">Thermodesulfitimonas autotrophica</name>
    <dbReference type="NCBI Taxonomy" id="1894989"/>
    <lineage>
        <taxon>Bacteria</taxon>
        <taxon>Bacillati</taxon>
        <taxon>Bacillota</taxon>
        <taxon>Clostridia</taxon>
        <taxon>Thermoanaerobacterales</taxon>
        <taxon>Thermoanaerobacteraceae</taxon>
        <taxon>Thermodesulfitimonas</taxon>
    </lineage>
</organism>
<dbReference type="PANTHER" id="PTHR48108:SF32">
    <property type="entry name" value="TRANSCRIPTIONAL REPRESSOR CCPN"/>
    <property type="match status" value="1"/>
</dbReference>
<keyword evidence="5" id="KW-1185">Reference proteome</keyword>
<keyword evidence="1" id="KW-0677">Repeat</keyword>
<comment type="caution">
    <text evidence="4">The sequence shown here is derived from an EMBL/GenBank/DDBJ whole genome shotgun (WGS) entry which is preliminary data.</text>
</comment>
<proteinExistence type="predicted"/>
<dbReference type="Pfam" id="PF08279">
    <property type="entry name" value="HTH_11"/>
    <property type="match status" value="1"/>
</dbReference>
<dbReference type="InterPro" id="IPR011991">
    <property type="entry name" value="ArsR-like_HTH"/>
</dbReference>
<dbReference type="Gene3D" id="1.10.10.10">
    <property type="entry name" value="Winged helix-like DNA-binding domain superfamily/Winged helix DNA-binding domain"/>
    <property type="match status" value="1"/>
</dbReference>
<dbReference type="Proteomes" id="UP000282654">
    <property type="component" value="Unassembled WGS sequence"/>
</dbReference>
<protein>
    <submittedName>
        <fullName evidence="4">CBS domain protein</fullName>
    </submittedName>
</protein>
<dbReference type="PANTHER" id="PTHR48108">
    <property type="entry name" value="CBS DOMAIN-CONTAINING PROTEIN CBSX2, CHLOROPLASTIC"/>
    <property type="match status" value="1"/>
</dbReference>
<evidence type="ECO:0000313" key="5">
    <source>
        <dbReference type="Proteomes" id="UP000282654"/>
    </source>
</evidence>
<evidence type="ECO:0000256" key="2">
    <source>
        <dbReference type="PROSITE-ProRule" id="PRU00703"/>
    </source>
</evidence>
<sequence>MLVCCLGKGGVFLELTQRQQTILGIVKSEGPITSEQIADRLKLTRATLRSDLAILTMAGLIEARPRVGYYYSGKSPHEVVAAKIRRFKVGELQSRPVVVGEATSIHDAIITLFLEDVGTLFVAREGGILEGVVSRKDLLKIAFGTGDIRNLPVGVIMTRMPNIITTSPEEPAWEAARKLVLHEVDALPVVEPVADNKNELRVVGRFSKTTVARLFVEIGERR</sequence>
<dbReference type="Gene3D" id="3.10.580.10">
    <property type="entry name" value="CBS-domain"/>
    <property type="match status" value="1"/>
</dbReference>
<dbReference type="SUPFAM" id="SSF54631">
    <property type="entry name" value="CBS-domain pair"/>
    <property type="match status" value="1"/>
</dbReference>
<dbReference type="InterPro" id="IPR013196">
    <property type="entry name" value="HTH_11"/>
</dbReference>
<dbReference type="EMBL" id="RKRE01000002">
    <property type="protein sequence ID" value="RPF46725.1"/>
    <property type="molecule type" value="Genomic_DNA"/>
</dbReference>
<feature type="domain" description="CBS" evidence="3">
    <location>
        <begin position="157"/>
        <end position="221"/>
    </location>
</feature>
<dbReference type="PROSITE" id="PS51371">
    <property type="entry name" value="CBS"/>
    <property type="match status" value="1"/>
</dbReference>
<dbReference type="InterPro" id="IPR036390">
    <property type="entry name" value="WH_DNA-bd_sf"/>
</dbReference>
<dbReference type="PIRSF" id="PIRSF026546">
    <property type="entry name" value="UCP026546_CBS_YqzB"/>
    <property type="match status" value="1"/>
</dbReference>
<evidence type="ECO:0000313" key="4">
    <source>
        <dbReference type="EMBL" id="RPF46725.1"/>
    </source>
</evidence>
<name>A0A3N5BLV1_9THEO</name>
<dbReference type="RefSeq" id="WP_281277449.1">
    <property type="nucleotide sequence ID" value="NZ_RKRE01000002.1"/>
</dbReference>
<dbReference type="InterPro" id="IPR016842">
    <property type="entry name" value="UCP026546_HTH-CBS"/>
</dbReference>
<evidence type="ECO:0000259" key="3">
    <source>
        <dbReference type="PROSITE" id="PS51371"/>
    </source>
</evidence>
<dbReference type="CDD" id="cd04617">
    <property type="entry name" value="CBS_pair_CcpN"/>
    <property type="match status" value="1"/>
</dbReference>
<dbReference type="CDD" id="cd00090">
    <property type="entry name" value="HTH_ARSR"/>
    <property type="match status" value="1"/>
</dbReference>
<dbReference type="InterPro" id="IPR051462">
    <property type="entry name" value="CBS_domain-containing"/>
</dbReference>
<dbReference type="SUPFAM" id="SSF46785">
    <property type="entry name" value="Winged helix' DNA-binding domain"/>
    <property type="match status" value="1"/>
</dbReference>
<reference evidence="4 5" key="1">
    <citation type="submission" date="2018-11" db="EMBL/GenBank/DDBJ databases">
        <title>Genomic Encyclopedia of Type Strains, Phase IV (KMG-IV): sequencing the most valuable type-strain genomes for metagenomic binning, comparative biology and taxonomic classification.</title>
        <authorList>
            <person name="Goeker M."/>
        </authorList>
    </citation>
    <scope>NUCLEOTIDE SEQUENCE [LARGE SCALE GENOMIC DNA]</scope>
    <source>
        <strain evidence="4 5">DSM 102936</strain>
    </source>
</reference>
<dbReference type="Pfam" id="PF00571">
    <property type="entry name" value="CBS"/>
    <property type="match status" value="2"/>
</dbReference>
<dbReference type="InterPro" id="IPR046342">
    <property type="entry name" value="CBS_dom_sf"/>
</dbReference>
<accession>A0A3N5BLV1</accession>
<dbReference type="InterPro" id="IPR036388">
    <property type="entry name" value="WH-like_DNA-bd_sf"/>
</dbReference>
<evidence type="ECO:0000256" key="1">
    <source>
        <dbReference type="ARBA" id="ARBA00022737"/>
    </source>
</evidence>
<dbReference type="InterPro" id="IPR000644">
    <property type="entry name" value="CBS_dom"/>
</dbReference>
<gene>
    <name evidence="4" type="ORF">EDD75_0979</name>
</gene>
<keyword evidence="2" id="KW-0129">CBS domain</keyword>